<dbReference type="SUPFAM" id="SSF55729">
    <property type="entry name" value="Acyl-CoA N-acyltransferases (Nat)"/>
    <property type="match status" value="1"/>
</dbReference>
<feature type="domain" description="N-acetyltransferase" evidence="1">
    <location>
        <begin position="52"/>
        <end position="218"/>
    </location>
</feature>
<comment type="caution">
    <text evidence="2">The sequence shown here is derived from an EMBL/GenBank/DDBJ whole genome shotgun (WGS) entry which is preliminary data.</text>
</comment>
<dbReference type="Proteomes" id="UP000663862">
    <property type="component" value="Unassembled WGS sequence"/>
</dbReference>
<evidence type="ECO:0000313" key="2">
    <source>
        <dbReference type="EMBL" id="CAF3486654.1"/>
    </source>
</evidence>
<dbReference type="EMBL" id="CAJOBQ010002379">
    <property type="protein sequence ID" value="CAF4556555.1"/>
    <property type="molecule type" value="Genomic_DNA"/>
</dbReference>
<dbReference type="GO" id="GO:0016747">
    <property type="term" value="F:acyltransferase activity, transferring groups other than amino-acyl groups"/>
    <property type="evidence" value="ECO:0007669"/>
    <property type="project" value="InterPro"/>
</dbReference>
<dbReference type="Gene3D" id="3.40.630.30">
    <property type="match status" value="1"/>
</dbReference>
<organism evidence="2 4">
    <name type="scientific">Rotaria socialis</name>
    <dbReference type="NCBI Taxonomy" id="392032"/>
    <lineage>
        <taxon>Eukaryota</taxon>
        <taxon>Metazoa</taxon>
        <taxon>Spiralia</taxon>
        <taxon>Gnathifera</taxon>
        <taxon>Rotifera</taxon>
        <taxon>Eurotatoria</taxon>
        <taxon>Bdelloidea</taxon>
        <taxon>Philodinida</taxon>
        <taxon>Philodinidae</taxon>
        <taxon>Rotaria</taxon>
    </lineage>
</organism>
<dbReference type="EMBL" id="CAJNYU010001957">
    <property type="protein sequence ID" value="CAF3486654.1"/>
    <property type="molecule type" value="Genomic_DNA"/>
</dbReference>
<sequence length="218" mass="26096">MMKLQFIKYNSKYLKSCAKLVGETWPLDEELVNASRSRHLYYYYIRNCIYNSVYSDLIIDQETDTVLGILFASDESRTSCKAFVKNVNNRLILLKHIIFGHLGKRFVALNSVKDMLNIEKSIEKYCGKFNSQLNLFVLSKQLQRQGYGRQLMDRYIQFCKNEGQIENIFLWTDINCNYRFYEYCGFRTYKQFYDDRLSERSDKRTDKPNGFIYYKNLI</sequence>
<protein>
    <recommendedName>
        <fullName evidence="1">N-acetyltransferase domain-containing protein</fullName>
    </recommendedName>
</protein>
<dbReference type="Pfam" id="PF00583">
    <property type="entry name" value="Acetyltransf_1"/>
    <property type="match status" value="1"/>
</dbReference>
<evidence type="ECO:0000259" key="1">
    <source>
        <dbReference type="PROSITE" id="PS51186"/>
    </source>
</evidence>
<dbReference type="CDD" id="cd04301">
    <property type="entry name" value="NAT_SF"/>
    <property type="match status" value="1"/>
</dbReference>
<evidence type="ECO:0000313" key="3">
    <source>
        <dbReference type="EMBL" id="CAF4556555.1"/>
    </source>
</evidence>
<proteinExistence type="predicted"/>
<dbReference type="InterPro" id="IPR016181">
    <property type="entry name" value="Acyl_CoA_acyltransferase"/>
</dbReference>
<dbReference type="InterPro" id="IPR000182">
    <property type="entry name" value="GNAT_dom"/>
</dbReference>
<dbReference type="Proteomes" id="UP000663869">
    <property type="component" value="Unassembled WGS sequence"/>
</dbReference>
<accession>A0A818G6B2</accession>
<gene>
    <name evidence="2" type="ORF">FME351_LOCUS15870</name>
    <name evidence="3" type="ORF">TSG867_LOCUS25033</name>
</gene>
<dbReference type="AlphaFoldDB" id="A0A818G6B2"/>
<reference evidence="2" key="1">
    <citation type="submission" date="2021-02" db="EMBL/GenBank/DDBJ databases">
        <authorList>
            <person name="Nowell W R."/>
        </authorList>
    </citation>
    <scope>NUCLEOTIDE SEQUENCE</scope>
</reference>
<evidence type="ECO:0000313" key="4">
    <source>
        <dbReference type="Proteomes" id="UP000663869"/>
    </source>
</evidence>
<dbReference type="PROSITE" id="PS51186">
    <property type="entry name" value="GNAT"/>
    <property type="match status" value="1"/>
</dbReference>
<name>A0A818G6B2_9BILA</name>